<evidence type="ECO:0000313" key="1">
    <source>
        <dbReference type="EMBL" id="QHS77702.1"/>
    </source>
</evidence>
<name>A0A6C0ADG4_9ZZZZ</name>
<sequence length="124" mass="14859">MEGCIILNKTLDKYLLIHKINKRGDHYNFVKYKKGQLLDKIKEQTGIYNELAFLPENFQKIKELSRYETSFTNYYFAKYNGELINNNTNWYSFSEAYDLVFFNRKNSLCEAHNIAKDYSYVFNS</sequence>
<proteinExistence type="predicted"/>
<dbReference type="EMBL" id="MN740593">
    <property type="protein sequence ID" value="QHS77702.1"/>
    <property type="molecule type" value="Genomic_DNA"/>
</dbReference>
<protein>
    <submittedName>
        <fullName evidence="1">Uncharacterized protein</fullName>
    </submittedName>
</protein>
<accession>A0A6C0ADG4</accession>
<reference evidence="1" key="1">
    <citation type="journal article" date="2020" name="Nature">
        <title>Giant virus diversity and host interactions through global metagenomics.</title>
        <authorList>
            <person name="Schulz F."/>
            <person name="Roux S."/>
            <person name="Paez-Espino D."/>
            <person name="Jungbluth S."/>
            <person name="Walsh D.A."/>
            <person name="Denef V.J."/>
            <person name="McMahon K.D."/>
            <person name="Konstantinidis K.T."/>
            <person name="Eloe-Fadrosh E.A."/>
            <person name="Kyrpides N.C."/>
            <person name="Woyke T."/>
        </authorList>
    </citation>
    <scope>NUCLEOTIDE SEQUENCE</scope>
    <source>
        <strain evidence="1">GVMAG-S-1021933-23</strain>
    </source>
</reference>
<organism evidence="1">
    <name type="scientific">viral metagenome</name>
    <dbReference type="NCBI Taxonomy" id="1070528"/>
    <lineage>
        <taxon>unclassified sequences</taxon>
        <taxon>metagenomes</taxon>
        <taxon>organismal metagenomes</taxon>
    </lineage>
</organism>
<dbReference type="AlphaFoldDB" id="A0A6C0ADG4"/>